<dbReference type="InterPro" id="IPR001647">
    <property type="entry name" value="HTH_TetR"/>
</dbReference>
<evidence type="ECO:0000259" key="5">
    <source>
        <dbReference type="PROSITE" id="PS50977"/>
    </source>
</evidence>
<dbReference type="EMBL" id="AP014946">
    <property type="protein sequence ID" value="BAT59954.1"/>
    <property type="molecule type" value="Genomic_DNA"/>
</dbReference>
<dbReference type="Pfam" id="PF00440">
    <property type="entry name" value="TetR_N"/>
    <property type="match status" value="1"/>
</dbReference>
<evidence type="ECO:0000256" key="1">
    <source>
        <dbReference type="ARBA" id="ARBA00023015"/>
    </source>
</evidence>
<dbReference type="InterPro" id="IPR036271">
    <property type="entry name" value="Tet_transcr_reg_TetR-rel_C_sf"/>
</dbReference>
<dbReference type="SUPFAM" id="SSF48498">
    <property type="entry name" value="Tetracyclin repressor-like, C-terminal domain"/>
    <property type="match status" value="1"/>
</dbReference>
<keyword evidence="2 4" id="KW-0238">DNA-binding</keyword>
<accession>A0A0S3PVM7</accession>
<sequence>MTRGRPRQFDRDAALDAAMLLFWEKGYSATSMADLCSAMHVASPSLYAAFGSKERLYEEAIARYEKVCGPAIWATFDSAPTAREAFEIYLRRSAKNLPGSKHPAGCMVTLSAAGSEGCAPLGELVAERRGSVLSLLKQRLARGIAEGELPKSINREAIARFYQGVQQGMSIQARDGAKAKDLDRMASAALAAWEPLTKA</sequence>
<evidence type="ECO:0000256" key="3">
    <source>
        <dbReference type="ARBA" id="ARBA00023163"/>
    </source>
</evidence>
<evidence type="ECO:0000256" key="2">
    <source>
        <dbReference type="ARBA" id="ARBA00023125"/>
    </source>
</evidence>
<dbReference type="GO" id="GO:0003677">
    <property type="term" value="F:DNA binding"/>
    <property type="evidence" value="ECO:0007669"/>
    <property type="project" value="UniProtKB-UniRule"/>
</dbReference>
<dbReference type="PROSITE" id="PS50977">
    <property type="entry name" value="HTH_TETR_2"/>
    <property type="match status" value="1"/>
</dbReference>
<dbReference type="Gene3D" id="1.10.10.60">
    <property type="entry name" value="Homeodomain-like"/>
    <property type="match status" value="1"/>
</dbReference>
<gene>
    <name evidence="6" type="primary">comR_1</name>
    <name evidence="6" type="ORF">GJW-30_1_02489</name>
</gene>
<dbReference type="RefSeq" id="WP_096355763.1">
    <property type="nucleotide sequence ID" value="NZ_JAASRT010000001.1"/>
</dbReference>
<feature type="domain" description="HTH tetR-type" evidence="5">
    <location>
        <begin position="8"/>
        <end position="68"/>
    </location>
</feature>
<dbReference type="Proteomes" id="UP000236884">
    <property type="component" value="Chromosome"/>
</dbReference>
<dbReference type="PANTHER" id="PTHR47506:SF1">
    <property type="entry name" value="HTH-TYPE TRANSCRIPTIONAL REGULATOR YJDC"/>
    <property type="match status" value="1"/>
</dbReference>
<reference evidence="6 7" key="1">
    <citation type="submission" date="2015-08" db="EMBL/GenBank/DDBJ databases">
        <title>Investigation of the bacterial diversity of lava forest soil.</title>
        <authorList>
            <person name="Lee J.S."/>
        </authorList>
    </citation>
    <scope>NUCLEOTIDE SEQUENCE [LARGE SCALE GENOMIC DNA]</scope>
    <source>
        <strain evidence="6 7">GJW-30</strain>
    </source>
</reference>
<keyword evidence="1" id="KW-0805">Transcription regulation</keyword>
<proteinExistence type="predicted"/>
<name>A0A0S3PVM7_9BRAD</name>
<dbReference type="KEGG" id="vgo:GJW-30_1_02489"/>
<feature type="DNA-binding region" description="H-T-H motif" evidence="4">
    <location>
        <begin position="31"/>
        <end position="50"/>
    </location>
</feature>
<organism evidence="6 7">
    <name type="scientific">Variibacter gotjawalensis</name>
    <dbReference type="NCBI Taxonomy" id="1333996"/>
    <lineage>
        <taxon>Bacteria</taxon>
        <taxon>Pseudomonadati</taxon>
        <taxon>Pseudomonadota</taxon>
        <taxon>Alphaproteobacteria</taxon>
        <taxon>Hyphomicrobiales</taxon>
        <taxon>Nitrobacteraceae</taxon>
        <taxon>Variibacter</taxon>
    </lineage>
</organism>
<protein>
    <submittedName>
        <fullName evidence="6">HTH-type transcriptional repressor ComR</fullName>
    </submittedName>
</protein>
<dbReference type="PANTHER" id="PTHR47506">
    <property type="entry name" value="TRANSCRIPTIONAL REGULATORY PROTEIN"/>
    <property type="match status" value="1"/>
</dbReference>
<keyword evidence="3" id="KW-0804">Transcription</keyword>
<dbReference type="InterPro" id="IPR023772">
    <property type="entry name" value="DNA-bd_HTH_TetR-type_CS"/>
</dbReference>
<evidence type="ECO:0000256" key="4">
    <source>
        <dbReference type="PROSITE-ProRule" id="PRU00335"/>
    </source>
</evidence>
<dbReference type="Gene3D" id="1.10.357.10">
    <property type="entry name" value="Tetracycline Repressor, domain 2"/>
    <property type="match status" value="1"/>
</dbReference>
<dbReference type="PROSITE" id="PS01081">
    <property type="entry name" value="HTH_TETR_1"/>
    <property type="match status" value="1"/>
</dbReference>
<evidence type="ECO:0000313" key="7">
    <source>
        <dbReference type="Proteomes" id="UP000236884"/>
    </source>
</evidence>
<dbReference type="InterPro" id="IPR009057">
    <property type="entry name" value="Homeodomain-like_sf"/>
</dbReference>
<keyword evidence="7" id="KW-1185">Reference proteome</keyword>
<dbReference type="AlphaFoldDB" id="A0A0S3PVM7"/>
<evidence type="ECO:0000313" key="6">
    <source>
        <dbReference type="EMBL" id="BAT59954.1"/>
    </source>
</evidence>
<dbReference type="SUPFAM" id="SSF46689">
    <property type="entry name" value="Homeodomain-like"/>
    <property type="match status" value="1"/>
</dbReference>
<dbReference type="OrthoDB" id="9795242at2"/>
<dbReference type="PRINTS" id="PR00455">
    <property type="entry name" value="HTHTETR"/>
</dbReference>